<dbReference type="InterPro" id="IPR004464">
    <property type="entry name" value="FBPase_class-2/SBPase"/>
</dbReference>
<dbReference type="GO" id="GO:0030388">
    <property type="term" value="P:fructose 1,6-bisphosphate metabolic process"/>
    <property type="evidence" value="ECO:0007669"/>
    <property type="project" value="TreeGrafter"/>
</dbReference>
<evidence type="ECO:0000256" key="5">
    <source>
        <dbReference type="ARBA" id="ARBA00023211"/>
    </source>
</evidence>
<evidence type="ECO:0000256" key="1">
    <source>
        <dbReference type="ARBA" id="ARBA00001273"/>
    </source>
</evidence>
<feature type="binding site" evidence="9">
    <location>
        <position position="32"/>
    </location>
    <ligand>
        <name>Mn(2+)</name>
        <dbReference type="ChEBI" id="CHEBI:29035"/>
        <label>1</label>
    </ligand>
</feature>
<evidence type="ECO:0000256" key="3">
    <source>
        <dbReference type="ARBA" id="ARBA00022723"/>
    </source>
</evidence>
<reference evidence="11" key="1">
    <citation type="submission" date="2016-10" db="EMBL/GenBank/DDBJ databases">
        <authorList>
            <person name="Varghese N."/>
            <person name="Submissions S."/>
        </authorList>
    </citation>
    <scope>NUCLEOTIDE SEQUENCE [LARGE SCALE GENOMIC DNA]</scope>
    <source>
        <strain evidence="11">CGMCC 1.3704</strain>
    </source>
</reference>
<dbReference type="PANTHER" id="PTHR30447">
    <property type="entry name" value="FRUCTOSE-1,6-BISPHOSPHATASE CLASS 2"/>
    <property type="match status" value="1"/>
</dbReference>
<feature type="binding site" evidence="9">
    <location>
        <position position="212"/>
    </location>
    <ligand>
        <name>Mn(2+)</name>
        <dbReference type="ChEBI" id="CHEBI:29035"/>
        <label>2</label>
    </ligand>
</feature>
<comment type="similarity">
    <text evidence="2 8">Belongs to the FBPase class 2 family.</text>
</comment>
<organism evidence="10 11">
    <name type="scientific">Halobacillus dabanensis</name>
    <dbReference type="NCBI Taxonomy" id="240302"/>
    <lineage>
        <taxon>Bacteria</taxon>
        <taxon>Bacillati</taxon>
        <taxon>Bacillota</taxon>
        <taxon>Bacilli</taxon>
        <taxon>Bacillales</taxon>
        <taxon>Bacillaceae</taxon>
        <taxon>Halobacillus</taxon>
    </lineage>
</organism>
<gene>
    <name evidence="10" type="ORF">SAMN04487936_102481</name>
</gene>
<evidence type="ECO:0000256" key="4">
    <source>
        <dbReference type="ARBA" id="ARBA00022801"/>
    </source>
</evidence>
<dbReference type="GO" id="GO:0005829">
    <property type="term" value="C:cytosol"/>
    <property type="evidence" value="ECO:0007669"/>
    <property type="project" value="TreeGrafter"/>
</dbReference>
<accession>A0A1I3S3A6</accession>
<protein>
    <recommendedName>
        <fullName evidence="8">Fructose-1,6-bisphosphatase</fullName>
    </recommendedName>
</protein>
<evidence type="ECO:0000313" key="11">
    <source>
        <dbReference type="Proteomes" id="UP000183557"/>
    </source>
</evidence>
<keyword evidence="3 9" id="KW-0479">Metal-binding</keyword>
<feature type="binding site" evidence="9">
    <location>
        <position position="87"/>
    </location>
    <ligand>
        <name>Mn(2+)</name>
        <dbReference type="ChEBI" id="CHEBI:29035"/>
        <label>2</label>
    </ligand>
</feature>
<name>A0A1I3S3A6_HALDA</name>
<comment type="catalytic activity">
    <reaction evidence="1">
        <text>beta-D-fructose 1,6-bisphosphate + H2O = beta-D-fructose 6-phosphate + phosphate</text>
        <dbReference type="Rhea" id="RHEA:11064"/>
        <dbReference type="ChEBI" id="CHEBI:15377"/>
        <dbReference type="ChEBI" id="CHEBI:32966"/>
        <dbReference type="ChEBI" id="CHEBI:43474"/>
        <dbReference type="ChEBI" id="CHEBI:57634"/>
        <dbReference type="EC" id="3.1.3.11"/>
    </reaction>
</comment>
<comment type="cofactor">
    <cofactor evidence="9">
        <name>Mn(2+)</name>
        <dbReference type="ChEBI" id="CHEBI:29035"/>
    </cofactor>
</comment>
<dbReference type="GO" id="GO:0042132">
    <property type="term" value="F:fructose 1,6-bisphosphate 1-phosphatase activity"/>
    <property type="evidence" value="ECO:0007669"/>
    <property type="project" value="UniProtKB-EC"/>
</dbReference>
<keyword evidence="6 8" id="KW-0119">Carbohydrate metabolism</keyword>
<evidence type="ECO:0000256" key="8">
    <source>
        <dbReference type="PIRNR" id="PIRNR004532"/>
    </source>
</evidence>
<dbReference type="Gene3D" id="3.30.540.10">
    <property type="entry name" value="Fructose-1,6-Bisphosphatase, subunit A, domain 1"/>
    <property type="match status" value="1"/>
</dbReference>
<dbReference type="GO" id="GO:0006094">
    <property type="term" value="P:gluconeogenesis"/>
    <property type="evidence" value="ECO:0007669"/>
    <property type="project" value="InterPro"/>
</dbReference>
<dbReference type="Proteomes" id="UP000183557">
    <property type="component" value="Unassembled WGS sequence"/>
</dbReference>
<dbReference type="Gene3D" id="3.40.190.90">
    <property type="match status" value="1"/>
</dbReference>
<dbReference type="RefSeq" id="WP_075035541.1">
    <property type="nucleotide sequence ID" value="NZ_FOSB01000002.1"/>
</dbReference>
<dbReference type="OrthoDB" id="9779353at2"/>
<comment type="pathway">
    <text evidence="7">Carbohydrate biosynthesis.</text>
</comment>
<dbReference type="AlphaFoldDB" id="A0A1I3S3A6"/>
<keyword evidence="11" id="KW-1185">Reference proteome</keyword>
<dbReference type="GO" id="GO:0006071">
    <property type="term" value="P:glycerol metabolic process"/>
    <property type="evidence" value="ECO:0007669"/>
    <property type="project" value="InterPro"/>
</dbReference>
<dbReference type="Pfam" id="PF03320">
    <property type="entry name" value="FBPase_glpX"/>
    <property type="match status" value="1"/>
</dbReference>
<evidence type="ECO:0000313" key="10">
    <source>
        <dbReference type="EMBL" id="SFJ52016.1"/>
    </source>
</evidence>
<evidence type="ECO:0000256" key="7">
    <source>
        <dbReference type="ARBA" id="ARBA00024331"/>
    </source>
</evidence>
<evidence type="ECO:0000256" key="2">
    <source>
        <dbReference type="ARBA" id="ARBA00008989"/>
    </source>
</evidence>
<keyword evidence="4" id="KW-0378">Hydrolase</keyword>
<evidence type="ECO:0000256" key="9">
    <source>
        <dbReference type="PIRSR" id="PIRSR004532-1"/>
    </source>
</evidence>
<evidence type="ECO:0000256" key="6">
    <source>
        <dbReference type="ARBA" id="ARBA00023277"/>
    </source>
</evidence>
<dbReference type="CDD" id="cd01516">
    <property type="entry name" value="FBPase_glpX"/>
    <property type="match status" value="1"/>
</dbReference>
<dbReference type="EMBL" id="FOSB01000002">
    <property type="protein sequence ID" value="SFJ52016.1"/>
    <property type="molecule type" value="Genomic_DNA"/>
</dbReference>
<dbReference type="PIRSF" id="PIRSF004532">
    <property type="entry name" value="GlpX"/>
    <property type="match status" value="1"/>
</dbReference>
<feature type="binding site" evidence="9">
    <location>
        <position position="56"/>
    </location>
    <ligand>
        <name>Mn(2+)</name>
        <dbReference type="ChEBI" id="CHEBI:29035"/>
        <label>1</label>
    </ligand>
</feature>
<dbReference type="NCBIfam" id="TIGR00330">
    <property type="entry name" value="glpX"/>
    <property type="match status" value="1"/>
</dbReference>
<sequence>MHKLSLDFLKVTEAAAVASLPWVGTGEKNSADDAATTAMREMLNQVNMNGTVVIGEGELDEAPMLYIGEKLGNGSEPKIDIAVDPIEGTTPTVNGQGNANAVIAAAPKGTLLHAPDMYMEKIAVGPKAIGKIDIDAPLIDNIKAVASANGKSLSELNVYVQDRDRHKGYIDTIREAGGKVHLFSEGDVTYSIATCLEIGNVDMVIGIGGAPEGVVSAVGIKCLGGEMQARLLPRNEEEADRCRKMGLANPETALRHNDLVSSDDCIFAATGITENILLNGIKVSPEGNYLVNSVLLNGEDKQLRFIESLYLKNRIA</sequence>
<dbReference type="PANTHER" id="PTHR30447:SF0">
    <property type="entry name" value="FRUCTOSE-1,6-BISPHOSPHATASE 1 CLASS 2-RELATED"/>
    <property type="match status" value="1"/>
</dbReference>
<dbReference type="FunFam" id="3.40.190.90:FF:000001">
    <property type="entry name" value="Fructose-1,6-bisphosphatase"/>
    <property type="match status" value="1"/>
</dbReference>
<feature type="binding site" evidence="9">
    <location>
        <position position="84"/>
    </location>
    <ligand>
        <name>Mn(2+)</name>
        <dbReference type="ChEBI" id="CHEBI:29035"/>
        <label>2</label>
    </ligand>
</feature>
<keyword evidence="5 9" id="KW-0464">Manganese</keyword>
<dbReference type="GO" id="GO:0046872">
    <property type="term" value="F:metal ion binding"/>
    <property type="evidence" value="ECO:0007669"/>
    <property type="project" value="UniProtKB-KW"/>
</dbReference>
<proteinExistence type="inferred from homology"/>
<dbReference type="SUPFAM" id="SSF56655">
    <property type="entry name" value="Carbohydrate phosphatase"/>
    <property type="match status" value="1"/>
</dbReference>